<proteinExistence type="predicted"/>
<keyword evidence="1" id="KW-1133">Transmembrane helix</keyword>
<organism evidence="2 3">
    <name type="scientific">Acropora cervicornis</name>
    <name type="common">Staghorn coral</name>
    <dbReference type="NCBI Taxonomy" id="6130"/>
    <lineage>
        <taxon>Eukaryota</taxon>
        <taxon>Metazoa</taxon>
        <taxon>Cnidaria</taxon>
        <taxon>Anthozoa</taxon>
        <taxon>Hexacorallia</taxon>
        <taxon>Scleractinia</taxon>
        <taxon>Astrocoeniina</taxon>
        <taxon>Acroporidae</taxon>
        <taxon>Acropora</taxon>
    </lineage>
</organism>
<accession>A0AAD9Q9J0</accession>
<evidence type="ECO:0000256" key="1">
    <source>
        <dbReference type="SAM" id="Phobius"/>
    </source>
</evidence>
<name>A0AAD9Q9J0_ACRCE</name>
<reference evidence="2" key="2">
    <citation type="journal article" date="2023" name="Science">
        <title>Genomic signatures of disease resistance in endangered staghorn corals.</title>
        <authorList>
            <person name="Vollmer S.V."/>
            <person name="Selwyn J.D."/>
            <person name="Despard B.A."/>
            <person name="Roesel C.L."/>
        </authorList>
    </citation>
    <scope>NUCLEOTIDE SEQUENCE</scope>
    <source>
        <strain evidence="2">K2</strain>
    </source>
</reference>
<gene>
    <name evidence="2" type="ORF">P5673_020739</name>
</gene>
<sequence>MNSESQENVTIQRSIPTAPLQELSRLSARPPHSPKGFRSEVLLGLSLVLCPAFIVSFSFFTDSIRILVSLGLCKPTRIACHTPCVKALLCCGGLAVQEYTEVMQTPRHKYRTLQQHNEIQLWVHKAGTRGLHPCHLYPYQIHDILQRR</sequence>
<keyword evidence="3" id="KW-1185">Reference proteome</keyword>
<dbReference type="Proteomes" id="UP001249851">
    <property type="component" value="Unassembled WGS sequence"/>
</dbReference>
<dbReference type="AlphaFoldDB" id="A0AAD9Q9J0"/>
<comment type="caution">
    <text evidence="2">The sequence shown here is derived from an EMBL/GenBank/DDBJ whole genome shotgun (WGS) entry which is preliminary data.</text>
</comment>
<dbReference type="EMBL" id="JARQWQ010000051">
    <property type="protein sequence ID" value="KAK2557249.1"/>
    <property type="molecule type" value="Genomic_DNA"/>
</dbReference>
<evidence type="ECO:0000313" key="2">
    <source>
        <dbReference type="EMBL" id="KAK2557249.1"/>
    </source>
</evidence>
<protein>
    <submittedName>
        <fullName evidence="2">Uncharacterized protein</fullName>
    </submittedName>
</protein>
<keyword evidence="1" id="KW-0472">Membrane</keyword>
<feature type="transmembrane region" description="Helical" evidence="1">
    <location>
        <begin position="41"/>
        <end position="60"/>
    </location>
</feature>
<evidence type="ECO:0000313" key="3">
    <source>
        <dbReference type="Proteomes" id="UP001249851"/>
    </source>
</evidence>
<reference evidence="2" key="1">
    <citation type="journal article" date="2023" name="G3 (Bethesda)">
        <title>Whole genome assembly and annotation of the endangered Caribbean coral Acropora cervicornis.</title>
        <authorList>
            <person name="Selwyn J.D."/>
            <person name="Vollmer S.V."/>
        </authorList>
    </citation>
    <scope>NUCLEOTIDE SEQUENCE</scope>
    <source>
        <strain evidence="2">K2</strain>
    </source>
</reference>
<keyword evidence="1" id="KW-0812">Transmembrane</keyword>